<keyword evidence="2 5" id="KW-0813">Transport</keyword>
<dbReference type="Proteomes" id="UP000016088">
    <property type="component" value="Unassembled WGS sequence"/>
</dbReference>
<dbReference type="HOGENOM" id="CLU_607150_0_0_1"/>
<gene>
    <name evidence="9" type="ORF">SOCG_00924</name>
</gene>
<dbReference type="VEuPathDB" id="FungiDB:SOCG_00924"/>
<dbReference type="InterPro" id="IPR037202">
    <property type="entry name" value="ESCRT_assembly_dom"/>
</dbReference>
<dbReference type="Gene3D" id="6.10.140.820">
    <property type="match status" value="1"/>
</dbReference>
<dbReference type="RefSeq" id="XP_013018798.1">
    <property type="nucleotide sequence ID" value="XM_013163344.1"/>
</dbReference>
<feature type="compositionally biased region" description="Polar residues" evidence="7">
    <location>
        <begin position="182"/>
        <end position="193"/>
    </location>
</feature>
<dbReference type="InterPro" id="IPR017916">
    <property type="entry name" value="SB_dom"/>
</dbReference>
<sequence length="451" mass="51368">MNRLSKPFLSTIEKLKIWNTTLADEFAQLANRQSDTTFIIHSIKFENDSISHTIPPPNVLFEFTLPNFNNSDYRLIRLVVPISYPTVPPTVFLEDRNGNFHSYKNLLLDLWKNELSVFNLTRLIHILTNQPFLKKDQQEIPIAPPKPKPKTPTTAPTSLSSNFHSLSLGSSKPPIPAKPSHPITSQVPSTEKLSIQEKKDIHSAPSVPPHPTPYASSFVDASQTDIPTEKPSSPLSMGMRNIQKPPALPPKQTGTPIPSKSYISESFPQTTGNTIPSNNSTMNLLDEDINFSANYKDGESERRRIERQRLDEIKNRWKERVDSKLLQQIKTFQSLRLKKELLDNEKNSLQELAKEIDKKRFLLGITRRKLREDLHRATAAESLPIEELYTIPSIIDRKRYKLTSNDAVLNNSIQALNSALVQESVSIQGWMKAVKLLARQQFFIRDDMLHL</sequence>
<evidence type="ECO:0000313" key="9">
    <source>
        <dbReference type="EMBL" id="EPX73168.1"/>
    </source>
</evidence>
<dbReference type="Pfam" id="PF09454">
    <property type="entry name" value="Vps23_core"/>
    <property type="match status" value="1"/>
</dbReference>
<evidence type="ECO:0000256" key="4">
    <source>
        <dbReference type="ARBA" id="ARBA00022927"/>
    </source>
</evidence>
<dbReference type="OMA" id="WISQIRI"/>
<dbReference type="AlphaFoldDB" id="S9Q0D3"/>
<keyword evidence="4 5" id="KW-0653">Protein transport</keyword>
<dbReference type="GeneID" id="25029908"/>
<evidence type="ECO:0000256" key="2">
    <source>
        <dbReference type="ARBA" id="ARBA00022448"/>
    </source>
</evidence>
<dbReference type="SUPFAM" id="SSF140111">
    <property type="entry name" value="Endosomal sorting complex assembly domain"/>
    <property type="match status" value="1"/>
</dbReference>
<dbReference type="GO" id="GO:0006897">
    <property type="term" value="P:endocytosis"/>
    <property type="evidence" value="ECO:0007669"/>
    <property type="project" value="EnsemblFungi"/>
</dbReference>
<evidence type="ECO:0000256" key="6">
    <source>
        <dbReference type="SAM" id="Coils"/>
    </source>
</evidence>
<dbReference type="GO" id="GO:0005768">
    <property type="term" value="C:endosome"/>
    <property type="evidence" value="ECO:0007669"/>
    <property type="project" value="UniProtKB-SubCell"/>
</dbReference>
<comment type="subcellular location">
    <subcellularLocation>
        <location evidence="1">Endosome</location>
    </subcellularLocation>
</comment>
<dbReference type="EMBL" id="KE503207">
    <property type="protein sequence ID" value="EPX73168.1"/>
    <property type="molecule type" value="Genomic_DNA"/>
</dbReference>
<evidence type="ECO:0000256" key="1">
    <source>
        <dbReference type="ARBA" id="ARBA00004177"/>
    </source>
</evidence>
<feature type="coiled-coil region" evidence="6">
    <location>
        <begin position="332"/>
        <end position="362"/>
    </location>
</feature>
<keyword evidence="6" id="KW-0175">Coiled coil</keyword>
<keyword evidence="10" id="KW-1185">Reference proteome</keyword>
<accession>S9Q0D3</accession>
<name>S9Q0D3_SCHOY</name>
<feature type="compositionally biased region" description="Low complexity" evidence="7">
    <location>
        <begin position="151"/>
        <end position="171"/>
    </location>
</feature>
<dbReference type="GO" id="GO:0043328">
    <property type="term" value="P:protein transport to vacuole involved in ubiquitin-dependent protein catabolic process via the multivesicular body sorting pathway"/>
    <property type="evidence" value="ECO:0007669"/>
    <property type="project" value="EnsemblFungi"/>
</dbReference>
<keyword evidence="3" id="KW-0967">Endosome</keyword>
<protein>
    <submittedName>
        <fullName evidence="9">ESCRT I complex subunit Vps23</fullName>
    </submittedName>
</protein>
<feature type="domain" description="SB" evidence="8">
    <location>
        <begin position="393"/>
        <end position="451"/>
    </location>
</feature>
<dbReference type="PROSITE" id="PS51312">
    <property type="entry name" value="SB"/>
    <property type="match status" value="1"/>
</dbReference>
<dbReference type="GO" id="GO:0120113">
    <property type="term" value="P:cytoplasm to vacuole targeting by the NVT pathway"/>
    <property type="evidence" value="ECO:0007669"/>
    <property type="project" value="EnsemblFungi"/>
</dbReference>
<dbReference type="OrthoDB" id="306304at2759"/>
<feature type="region of interest" description="Disordered" evidence="7">
    <location>
        <begin position="137"/>
        <end position="255"/>
    </location>
</feature>
<feature type="compositionally biased region" description="Polar residues" evidence="7">
    <location>
        <begin position="219"/>
        <end position="235"/>
    </location>
</feature>
<proteinExistence type="predicted"/>
<reference evidence="9 10" key="1">
    <citation type="journal article" date="2011" name="Science">
        <title>Comparative functional genomics of the fission yeasts.</title>
        <authorList>
            <person name="Rhind N."/>
            <person name="Chen Z."/>
            <person name="Yassour M."/>
            <person name="Thompson D.A."/>
            <person name="Haas B.J."/>
            <person name="Habib N."/>
            <person name="Wapinski I."/>
            <person name="Roy S."/>
            <person name="Lin M.F."/>
            <person name="Heiman D.I."/>
            <person name="Young S.K."/>
            <person name="Furuya K."/>
            <person name="Guo Y."/>
            <person name="Pidoux A."/>
            <person name="Chen H.M."/>
            <person name="Robbertse B."/>
            <person name="Goldberg J.M."/>
            <person name="Aoki K."/>
            <person name="Bayne E.H."/>
            <person name="Berlin A.M."/>
            <person name="Desjardins C.A."/>
            <person name="Dobbs E."/>
            <person name="Dukaj L."/>
            <person name="Fan L."/>
            <person name="FitzGerald M.G."/>
            <person name="French C."/>
            <person name="Gujja S."/>
            <person name="Hansen K."/>
            <person name="Keifenheim D."/>
            <person name="Levin J.Z."/>
            <person name="Mosher R.A."/>
            <person name="Mueller C.A."/>
            <person name="Pfiffner J."/>
            <person name="Priest M."/>
            <person name="Russ C."/>
            <person name="Smialowska A."/>
            <person name="Swoboda P."/>
            <person name="Sykes S.M."/>
            <person name="Vaughn M."/>
            <person name="Vengrova S."/>
            <person name="Yoder R."/>
            <person name="Zeng Q."/>
            <person name="Allshire R."/>
            <person name="Baulcombe D."/>
            <person name="Birren B.W."/>
            <person name="Brown W."/>
            <person name="Ekwall K."/>
            <person name="Kellis M."/>
            <person name="Leatherwood J."/>
            <person name="Levin H."/>
            <person name="Margalit H."/>
            <person name="Martienssen R."/>
            <person name="Nieduszynski C.A."/>
            <person name="Spatafora J.W."/>
            <person name="Friedman N."/>
            <person name="Dalgaard J.Z."/>
            <person name="Baumann P."/>
            <person name="Niki H."/>
            <person name="Regev A."/>
            <person name="Nusbaum C."/>
        </authorList>
    </citation>
    <scope>NUCLEOTIDE SEQUENCE [LARGE SCALE GENOMIC DNA]</scope>
    <source>
        <strain evidence="10">yFS286</strain>
    </source>
</reference>
<evidence type="ECO:0000256" key="3">
    <source>
        <dbReference type="ARBA" id="ARBA00022753"/>
    </source>
</evidence>
<evidence type="ECO:0000259" key="8">
    <source>
        <dbReference type="PROSITE" id="PS51312"/>
    </source>
</evidence>
<evidence type="ECO:0000256" key="7">
    <source>
        <dbReference type="SAM" id="MobiDB-lite"/>
    </source>
</evidence>
<evidence type="ECO:0000313" key="10">
    <source>
        <dbReference type="Proteomes" id="UP000016088"/>
    </source>
</evidence>
<evidence type="ECO:0000256" key="5">
    <source>
        <dbReference type="PROSITE-ProRule" id="PRU00644"/>
    </source>
</evidence>
<organism evidence="9 10">
    <name type="scientific">Schizosaccharomyces octosporus (strain yFS286)</name>
    <name type="common">Fission yeast</name>
    <name type="synonym">Octosporomyces octosporus</name>
    <dbReference type="NCBI Taxonomy" id="483514"/>
    <lineage>
        <taxon>Eukaryota</taxon>
        <taxon>Fungi</taxon>
        <taxon>Dikarya</taxon>
        <taxon>Ascomycota</taxon>
        <taxon>Taphrinomycotina</taxon>
        <taxon>Schizosaccharomycetes</taxon>
        <taxon>Schizosaccharomycetales</taxon>
        <taxon>Schizosaccharomycetaceae</taxon>
        <taxon>Schizosaccharomyces</taxon>
    </lineage>
</organism>